<evidence type="ECO:0000313" key="7">
    <source>
        <dbReference type="Proteomes" id="UP000019225"/>
    </source>
</evidence>
<comment type="pathway">
    <text evidence="1">Amino-acid biosynthesis; L-asparagine biosynthesis; L-asparagine from L-aspartate (L-Gln route): step 1/1.</text>
</comment>
<dbReference type="STRING" id="1449976.KALB_3897"/>
<dbReference type="Proteomes" id="UP000019225">
    <property type="component" value="Chromosome"/>
</dbReference>
<dbReference type="KEGG" id="kal:KALB_3897"/>
<dbReference type="InterPro" id="IPR001962">
    <property type="entry name" value="Asn_synthase"/>
</dbReference>
<dbReference type="Gene3D" id="3.40.50.620">
    <property type="entry name" value="HUPs"/>
    <property type="match status" value="1"/>
</dbReference>
<dbReference type="InterPro" id="IPR051786">
    <property type="entry name" value="ASN_synthetase/amidase"/>
</dbReference>
<evidence type="ECO:0000259" key="5">
    <source>
        <dbReference type="Pfam" id="PF00733"/>
    </source>
</evidence>
<evidence type="ECO:0000256" key="2">
    <source>
        <dbReference type="ARBA" id="ARBA00012737"/>
    </source>
</evidence>
<organism evidence="6 7">
    <name type="scientific">Kutzneria albida DSM 43870</name>
    <dbReference type="NCBI Taxonomy" id="1449976"/>
    <lineage>
        <taxon>Bacteria</taxon>
        <taxon>Bacillati</taxon>
        <taxon>Actinomycetota</taxon>
        <taxon>Actinomycetes</taxon>
        <taxon>Pseudonocardiales</taxon>
        <taxon>Pseudonocardiaceae</taxon>
        <taxon>Kutzneria</taxon>
    </lineage>
</organism>
<dbReference type="RefSeq" id="WP_025357358.1">
    <property type="nucleotide sequence ID" value="NZ_CP007155.1"/>
</dbReference>
<comment type="catalytic activity">
    <reaction evidence="4">
        <text>L-aspartate + L-glutamine + ATP + H2O = L-asparagine + L-glutamate + AMP + diphosphate + H(+)</text>
        <dbReference type="Rhea" id="RHEA:12228"/>
        <dbReference type="ChEBI" id="CHEBI:15377"/>
        <dbReference type="ChEBI" id="CHEBI:15378"/>
        <dbReference type="ChEBI" id="CHEBI:29985"/>
        <dbReference type="ChEBI" id="CHEBI:29991"/>
        <dbReference type="ChEBI" id="CHEBI:30616"/>
        <dbReference type="ChEBI" id="CHEBI:33019"/>
        <dbReference type="ChEBI" id="CHEBI:58048"/>
        <dbReference type="ChEBI" id="CHEBI:58359"/>
        <dbReference type="ChEBI" id="CHEBI:456215"/>
        <dbReference type="EC" id="6.3.5.4"/>
    </reaction>
</comment>
<dbReference type="PANTHER" id="PTHR43284">
    <property type="entry name" value="ASPARAGINE SYNTHETASE (GLUTAMINE-HYDROLYZING)"/>
    <property type="match status" value="1"/>
</dbReference>
<dbReference type="InterPro" id="IPR014729">
    <property type="entry name" value="Rossmann-like_a/b/a_fold"/>
</dbReference>
<dbReference type="HOGENOM" id="CLU_021410_0_0_11"/>
<dbReference type="eggNOG" id="COG0367">
    <property type="taxonomic scope" value="Bacteria"/>
</dbReference>
<protein>
    <recommendedName>
        <fullName evidence="2">asparagine synthase (glutamine-hydrolyzing)</fullName>
        <ecNumber evidence="2">6.3.5.4</ecNumber>
    </recommendedName>
</protein>
<dbReference type="PANTHER" id="PTHR43284:SF1">
    <property type="entry name" value="ASPARAGINE SYNTHETASE"/>
    <property type="match status" value="1"/>
</dbReference>
<dbReference type="SUPFAM" id="SSF52402">
    <property type="entry name" value="Adenine nucleotide alpha hydrolases-like"/>
    <property type="match status" value="1"/>
</dbReference>
<keyword evidence="3" id="KW-0028">Amino-acid biosynthesis</keyword>
<dbReference type="GO" id="GO:0004066">
    <property type="term" value="F:asparagine synthase (glutamine-hydrolyzing) activity"/>
    <property type="evidence" value="ECO:0007669"/>
    <property type="project" value="UniProtKB-EC"/>
</dbReference>
<name>W5W9P7_9PSEU</name>
<dbReference type="EMBL" id="CP007155">
    <property type="protein sequence ID" value="AHH97261.1"/>
    <property type="molecule type" value="Genomic_DNA"/>
</dbReference>
<gene>
    <name evidence="6" type="ORF">KALB_3897</name>
</gene>
<accession>W5W9P7</accession>
<evidence type="ECO:0000256" key="4">
    <source>
        <dbReference type="ARBA" id="ARBA00048741"/>
    </source>
</evidence>
<feature type="domain" description="Asparagine synthetase" evidence="5">
    <location>
        <begin position="207"/>
        <end position="594"/>
    </location>
</feature>
<dbReference type="EC" id="6.3.5.4" evidence="2"/>
<dbReference type="OrthoDB" id="7053173at2"/>
<dbReference type="PATRIC" id="fig|1449976.3.peg.3926"/>
<evidence type="ECO:0000256" key="1">
    <source>
        <dbReference type="ARBA" id="ARBA00005187"/>
    </source>
</evidence>
<dbReference type="Pfam" id="PF00733">
    <property type="entry name" value="Asn_synthase"/>
    <property type="match status" value="1"/>
</dbReference>
<dbReference type="GO" id="GO:0006529">
    <property type="term" value="P:asparagine biosynthetic process"/>
    <property type="evidence" value="ECO:0007669"/>
    <property type="project" value="UniProtKB-KW"/>
</dbReference>
<dbReference type="AlphaFoldDB" id="W5W9P7"/>
<evidence type="ECO:0000313" key="6">
    <source>
        <dbReference type="EMBL" id="AHH97261.1"/>
    </source>
</evidence>
<proteinExistence type="predicted"/>
<reference evidence="6 7" key="1">
    <citation type="journal article" date="2014" name="BMC Genomics">
        <title>Complete genome sequence of producer of the glycopeptide antibiotic Aculeximycin Kutzneria albida DSM 43870T, a representative of minor genus of Pseudonocardiaceae.</title>
        <authorList>
            <person name="Rebets Y."/>
            <person name="Tokovenko B."/>
            <person name="Lushchyk I."/>
            <person name="Ruckert C."/>
            <person name="Zaburannyi N."/>
            <person name="Bechthold A."/>
            <person name="Kalinowski J."/>
            <person name="Luzhetskyy A."/>
        </authorList>
    </citation>
    <scope>NUCLEOTIDE SEQUENCE [LARGE SCALE GENOMIC DNA]</scope>
    <source>
        <strain evidence="6">DSM 43870</strain>
    </source>
</reference>
<keyword evidence="7" id="KW-1185">Reference proteome</keyword>
<keyword evidence="3" id="KW-0061">Asparagine biosynthesis</keyword>
<evidence type="ECO:0000256" key="3">
    <source>
        <dbReference type="ARBA" id="ARBA00022888"/>
    </source>
</evidence>
<sequence length="599" mass="64573">MQSPRDSWFAALPDCERARPAALVLRPSARCVLNHPSGRPWLLGSWSPQEILHARTRTAAVALLGFAGITGEELARKLARCGDPSAFDAVPGSFHLIAALDGRLRVRGTASGVRRVWHACVAGVTVAADRGEVLARAIGAGIDERVLAARLVAPALPHGLSDLSPWRGVHSVPADRYLLAERDGRGSTVRWWSAPDPVLPLGEGAREVRDALTAAVSVRTRPGGTVSADLSGGMDSTSLCAIAAHGAARVVSVVEEPRDPEHEDILWAARAARQVDTEHRVLAAGSRPMMFAGLAPGAGEWTDPELPFPWIRGRQKLAHLGEVVAGSGARVHLAGHGGDELFSLPVAHLHGLVGDRPLASLRRLRGYRAMGRWPLTSVLAGLRDRSTYRQSLRVGADLLGSPWPRGQRPDFGWSIEGRMPPWATRVAVQAARALYGEVAGEVEELAADRAQHRALHEARLASAAVRQADRLMRRHGVPLEVPLLDDSVVAAALAVRIEDRGAPHQFKPVLAEAMRGIVPGFILDRRSKGEFSAEVYAGFRAHRAGLAELFADSVLARRGLIDDRLVRELLVSVHHAPSSFIQLDPTLACESWLRTLEEP</sequence>